<keyword evidence="2" id="KW-0732">Signal</keyword>
<dbReference type="EMBL" id="JADWYK010000011">
    <property type="protein sequence ID" value="MBG8555134.1"/>
    <property type="molecule type" value="Genomic_DNA"/>
</dbReference>
<feature type="transmembrane region" description="Helical" evidence="1">
    <location>
        <begin position="121"/>
        <end position="141"/>
    </location>
</feature>
<feature type="transmembrane region" description="Helical" evidence="1">
    <location>
        <begin position="148"/>
        <end position="170"/>
    </location>
</feature>
<organism evidence="3 4">
    <name type="scientific">Hymenobacter guriensis</name>
    <dbReference type="NCBI Taxonomy" id="2793065"/>
    <lineage>
        <taxon>Bacteria</taxon>
        <taxon>Pseudomonadati</taxon>
        <taxon>Bacteroidota</taxon>
        <taxon>Cytophagia</taxon>
        <taxon>Cytophagales</taxon>
        <taxon>Hymenobacteraceae</taxon>
        <taxon>Hymenobacter</taxon>
    </lineage>
</organism>
<evidence type="ECO:0000313" key="3">
    <source>
        <dbReference type="EMBL" id="MBG8555134.1"/>
    </source>
</evidence>
<name>A0ABS0L6W0_9BACT</name>
<keyword evidence="1" id="KW-0472">Membrane</keyword>
<feature type="signal peptide" evidence="2">
    <location>
        <begin position="1"/>
        <end position="31"/>
    </location>
</feature>
<evidence type="ECO:0000313" key="4">
    <source>
        <dbReference type="Proteomes" id="UP000601099"/>
    </source>
</evidence>
<accession>A0ABS0L6W0</accession>
<keyword evidence="1" id="KW-1133">Transmembrane helix</keyword>
<gene>
    <name evidence="3" type="ORF">I5L79_16395</name>
</gene>
<feature type="chain" id="PRO_5045953607" description="DUF4870 domain-containing protein" evidence="2">
    <location>
        <begin position="32"/>
        <end position="180"/>
    </location>
</feature>
<evidence type="ECO:0000256" key="1">
    <source>
        <dbReference type="SAM" id="Phobius"/>
    </source>
</evidence>
<keyword evidence="1" id="KW-0812">Transmembrane</keyword>
<evidence type="ECO:0000256" key="2">
    <source>
        <dbReference type="SAM" id="SignalP"/>
    </source>
</evidence>
<keyword evidence="4" id="KW-1185">Reference proteome</keyword>
<dbReference type="RefSeq" id="WP_196956159.1">
    <property type="nucleotide sequence ID" value="NZ_JADWYK010000011.1"/>
</dbReference>
<sequence length="180" mass="18969">MPCTGTRRMWQRAGFFALLPLLLMGCHSQQAAFSFRPAPLAAVAPAGMPDSQPAAPLLEASVAPAAAPTVRHSLPARLVLPRRVLAARPATPAVQAATATARPQKAPHRRLAPTGREHDTLHLVLGGLLVIGGVLAGLLLGGWLGLGVGALIVLLGYYFLVMGIGGSQAWREIFQEFFNM</sequence>
<dbReference type="Proteomes" id="UP000601099">
    <property type="component" value="Unassembled WGS sequence"/>
</dbReference>
<protein>
    <recommendedName>
        <fullName evidence="5">DUF4870 domain-containing protein</fullName>
    </recommendedName>
</protein>
<comment type="caution">
    <text evidence="3">The sequence shown here is derived from an EMBL/GenBank/DDBJ whole genome shotgun (WGS) entry which is preliminary data.</text>
</comment>
<evidence type="ECO:0008006" key="5">
    <source>
        <dbReference type="Google" id="ProtNLM"/>
    </source>
</evidence>
<reference evidence="3 4" key="1">
    <citation type="submission" date="2020-11" db="EMBL/GenBank/DDBJ databases">
        <title>Hymenobacter sp.</title>
        <authorList>
            <person name="Kim M.K."/>
        </authorList>
    </citation>
    <scope>NUCLEOTIDE SEQUENCE [LARGE SCALE GENOMIC DNA]</scope>
    <source>
        <strain evidence="3 4">BT594</strain>
    </source>
</reference>
<proteinExistence type="predicted"/>
<dbReference type="PROSITE" id="PS51257">
    <property type="entry name" value="PROKAR_LIPOPROTEIN"/>
    <property type="match status" value="1"/>
</dbReference>